<keyword evidence="4" id="KW-0489">Methyltransferase</keyword>
<dbReference type="Proteomes" id="UP000033033">
    <property type="component" value="Chromosome"/>
</dbReference>
<dbReference type="Pfam" id="PF00891">
    <property type="entry name" value="Methyltransf_2"/>
    <property type="match status" value="1"/>
</dbReference>
<dbReference type="PANTHER" id="PTHR43712">
    <property type="entry name" value="PUTATIVE (AFU_ORTHOLOGUE AFUA_4G14580)-RELATED"/>
    <property type="match status" value="1"/>
</dbReference>
<dbReference type="KEGG" id="mby:MSBRM_1095"/>
<dbReference type="RefSeq" id="WP_048155005.1">
    <property type="nucleotide sequence ID" value="NZ_CP009528.1"/>
</dbReference>
<feature type="region of interest" description="Disordered" evidence="1">
    <location>
        <begin position="90"/>
        <end position="122"/>
    </location>
</feature>
<sequence length="394" mass="44332">MKVKNELMDTPAVGVDRFVKTMENSTRGLKEYRLIFTALELEVFEALKTPFQAGELAEKIGLDPVLTPHFCEALVSLGLLDRFEEIVEEEMTEKEGEEKEGEEKEGEEKEGEEKEGEEKVEKSTFLPRYVNSELTATYLLKESQFSQQQYLSEMSRNAVLWARLPELMKNGPVVVDKGPFFWEIISCMAENTRCGLLQETVRTVMENVDLGKVRKLLDMGGGHGLYSIAFAKMNEQLKAFVFDLPQVTIKTKQYIEKYGASNVNVIPGDFFKDELGTGYDLIFSSFNPGGKAPELIPKIASALNDGGVFVTLQVPDENTKSDPLFSLDWNLWTFEDTKKGSTGYCFENSVPFNEYIGMLGDYGLEVFRTLDMKEGSRMVFAKKAGVNSGADEQE</sequence>
<dbReference type="InterPro" id="IPR036388">
    <property type="entry name" value="WH-like_DNA-bd_sf"/>
</dbReference>
<dbReference type="InterPro" id="IPR001077">
    <property type="entry name" value="COMT_C"/>
</dbReference>
<reference evidence="4 5" key="1">
    <citation type="submission" date="2014-07" db="EMBL/GenBank/DDBJ databases">
        <title>Methanogenic archaea and the global carbon cycle.</title>
        <authorList>
            <person name="Henriksen J.R."/>
            <person name="Luke J."/>
            <person name="Reinhart S."/>
            <person name="Benedict M.N."/>
            <person name="Youngblut N.D."/>
            <person name="Metcalf M.E."/>
            <person name="Whitaker R.J."/>
            <person name="Metcalf W.W."/>
        </authorList>
    </citation>
    <scope>NUCLEOTIDE SEQUENCE [LARGE SCALE GENOMIC DNA]</scope>
    <source>
        <strain evidence="4 5">MS</strain>
    </source>
</reference>
<dbReference type="HOGENOM" id="CLU_005533_4_3_2"/>
<dbReference type="CDD" id="cd02440">
    <property type="entry name" value="AdoMet_MTases"/>
    <property type="match status" value="1"/>
</dbReference>
<keyword evidence="5" id="KW-1185">Reference proteome</keyword>
<dbReference type="PATRIC" id="fig|1434108.4.peg.1342"/>
<dbReference type="SUPFAM" id="SSF53335">
    <property type="entry name" value="S-adenosyl-L-methionine-dependent methyltransferases"/>
    <property type="match status" value="1"/>
</dbReference>
<dbReference type="STRING" id="1434108.MSBRM_1095"/>
<dbReference type="GeneID" id="24844318"/>
<name>A0A0E3QU02_METBA</name>
<protein>
    <submittedName>
        <fullName evidence="4">O-methyltransferase</fullName>
    </submittedName>
</protein>
<dbReference type="PANTHER" id="PTHR43712:SF2">
    <property type="entry name" value="O-METHYLTRANSFERASE CICE"/>
    <property type="match status" value="1"/>
</dbReference>
<dbReference type="FunFam" id="3.40.50.150:FF:000645">
    <property type="entry name" value="SAM-dependent methyltransferase"/>
    <property type="match status" value="1"/>
</dbReference>
<feature type="domain" description="O-methyltransferase dimerisation" evidence="3">
    <location>
        <begin position="34"/>
        <end position="82"/>
    </location>
</feature>
<dbReference type="EMBL" id="CP009528">
    <property type="protein sequence ID" value="AKB54093.1"/>
    <property type="molecule type" value="Genomic_DNA"/>
</dbReference>
<evidence type="ECO:0000313" key="4">
    <source>
        <dbReference type="EMBL" id="AKB54093.1"/>
    </source>
</evidence>
<dbReference type="Gene3D" id="3.40.50.150">
    <property type="entry name" value="Vaccinia Virus protein VP39"/>
    <property type="match status" value="1"/>
</dbReference>
<dbReference type="GO" id="GO:0008171">
    <property type="term" value="F:O-methyltransferase activity"/>
    <property type="evidence" value="ECO:0007669"/>
    <property type="project" value="InterPro"/>
</dbReference>
<dbReference type="Pfam" id="PF08100">
    <property type="entry name" value="Dimerisation"/>
    <property type="match status" value="1"/>
</dbReference>
<dbReference type="GO" id="GO:0046983">
    <property type="term" value="F:protein dimerization activity"/>
    <property type="evidence" value="ECO:0007669"/>
    <property type="project" value="InterPro"/>
</dbReference>
<evidence type="ECO:0000313" key="5">
    <source>
        <dbReference type="Proteomes" id="UP000033033"/>
    </source>
</evidence>
<feature type="compositionally biased region" description="Acidic residues" evidence="1">
    <location>
        <begin position="98"/>
        <end position="115"/>
    </location>
</feature>
<proteinExistence type="predicted"/>
<keyword evidence="4" id="KW-0808">Transferase</keyword>
<feature type="domain" description="O-methyltransferase C-terminal" evidence="2">
    <location>
        <begin position="200"/>
        <end position="282"/>
    </location>
</feature>
<dbReference type="AlphaFoldDB" id="A0A0E3QU02"/>
<dbReference type="InterPro" id="IPR012967">
    <property type="entry name" value="COMT_dimerisation"/>
</dbReference>
<evidence type="ECO:0000256" key="1">
    <source>
        <dbReference type="SAM" id="MobiDB-lite"/>
    </source>
</evidence>
<dbReference type="Gene3D" id="1.10.10.10">
    <property type="entry name" value="Winged helix-like DNA-binding domain superfamily/Winged helix DNA-binding domain"/>
    <property type="match status" value="1"/>
</dbReference>
<dbReference type="InterPro" id="IPR029063">
    <property type="entry name" value="SAM-dependent_MTases_sf"/>
</dbReference>
<accession>A0A0E3QU02</accession>
<dbReference type="GO" id="GO:0032259">
    <property type="term" value="P:methylation"/>
    <property type="evidence" value="ECO:0007669"/>
    <property type="project" value="UniProtKB-KW"/>
</dbReference>
<organism evidence="4 5">
    <name type="scientific">Methanosarcina barkeri MS</name>
    <dbReference type="NCBI Taxonomy" id="1434108"/>
    <lineage>
        <taxon>Archaea</taxon>
        <taxon>Methanobacteriati</taxon>
        <taxon>Methanobacteriota</taxon>
        <taxon>Stenosarchaea group</taxon>
        <taxon>Methanomicrobia</taxon>
        <taxon>Methanosarcinales</taxon>
        <taxon>Methanosarcinaceae</taxon>
        <taxon>Methanosarcina</taxon>
    </lineage>
</organism>
<gene>
    <name evidence="4" type="ORF">MSBRM_1095</name>
</gene>
<evidence type="ECO:0000259" key="3">
    <source>
        <dbReference type="Pfam" id="PF08100"/>
    </source>
</evidence>
<evidence type="ECO:0000259" key="2">
    <source>
        <dbReference type="Pfam" id="PF00891"/>
    </source>
</evidence>